<organism evidence="1 2">
    <name type="scientific">Halolamina pelagica</name>
    <dbReference type="NCBI Taxonomy" id="699431"/>
    <lineage>
        <taxon>Archaea</taxon>
        <taxon>Methanobacteriati</taxon>
        <taxon>Methanobacteriota</taxon>
        <taxon>Stenosarchaea group</taxon>
        <taxon>Halobacteria</taxon>
        <taxon>Halobacteriales</taxon>
        <taxon>Haloferacaceae</taxon>
    </lineage>
</organism>
<evidence type="ECO:0000313" key="2">
    <source>
        <dbReference type="Proteomes" id="UP000050535"/>
    </source>
</evidence>
<reference evidence="2" key="1">
    <citation type="submission" date="2013-11" db="EMBL/GenBank/DDBJ databases">
        <authorList>
            <person name="Hoang H.T."/>
            <person name="Killian M.L."/>
            <person name="Madson D.M."/>
            <person name="Arruda P.H.E."/>
            <person name="Sun D."/>
            <person name="Schwartz K.J."/>
            <person name="Yoon K."/>
        </authorList>
    </citation>
    <scope>NUCLEOTIDE SEQUENCE [LARGE SCALE GENOMIC DNA]</scope>
    <source>
        <strain evidence="2">CDK2</strain>
    </source>
</reference>
<name>A0A0P7H6G2_9EURY</name>
<protein>
    <submittedName>
        <fullName evidence="1">Uncharacterized protein</fullName>
    </submittedName>
</protein>
<dbReference type="EMBL" id="LGUC01000002">
    <property type="protein sequence ID" value="KPN28960.1"/>
    <property type="molecule type" value="Genomic_DNA"/>
</dbReference>
<accession>A0A0P7H6G2</accession>
<proteinExistence type="predicted"/>
<sequence>MLHAPRRPRLDQLLPDTYVNERAETAGRATVLSAVALVLVQARMPAKVGVGVVADAT</sequence>
<gene>
    <name evidence="1" type="ORF">SY89_03194</name>
</gene>
<evidence type="ECO:0000313" key="1">
    <source>
        <dbReference type="EMBL" id="KPN28960.1"/>
    </source>
</evidence>
<dbReference type="AlphaFoldDB" id="A0A0P7H6G2"/>
<keyword evidence="2" id="KW-1185">Reference proteome</keyword>
<dbReference type="STRING" id="699431.SY89_03194"/>
<dbReference type="Proteomes" id="UP000050535">
    <property type="component" value="Unassembled WGS sequence"/>
</dbReference>
<comment type="caution">
    <text evidence="1">The sequence shown here is derived from an EMBL/GenBank/DDBJ whole genome shotgun (WGS) entry which is preliminary data.</text>
</comment>